<dbReference type="EMBL" id="WWCM01000010">
    <property type="protein sequence ID" value="MYM40660.1"/>
    <property type="molecule type" value="Genomic_DNA"/>
</dbReference>
<proteinExistence type="predicted"/>
<keyword evidence="2 5" id="KW-0812">Transmembrane</keyword>
<feature type="transmembrane region" description="Helical" evidence="5">
    <location>
        <begin position="56"/>
        <end position="77"/>
    </location>
</feature>
<dbReference type="Pfam" id="PF01694">
    <property type="entry name" value="Rhomboid"/>
    <property type="match status" value="1"/>
</dbReference>
<dbReference type="InterPro" id="IPR023826">
    <property type="entry name" value="Rhom-like_SP_proteobac"/>
</dbReference>
<keyword evidence="8" id="KW-0378">Hydrolase</keyword>
<feature type="transmembrane region" description="Helical" evidence="5">
    <location>
        <begin position="139"/>
        <end position="159"/>
    </location>
</feature>
<feature type="chain" id="PRO_5046678131" evidence="6">
    <location>
        <begin position="33"/>
        <end position="191"/>
    </location>
</feature>
<protein>
    <submittedName>
        <fullName evidence="8">Rhombosortase</fullName>
        <ecNumber evidence="8">3.4.21.-</ecNumber>
    </submittedName>
</protein>
<keyword evidence="3 5" id="KW-1133">Transmembrane helix</keyword>
<accession>A0ABW9VPY8</accession>
<dbReference type="PROSITE" id="PS51257">
    <property type="entry name" value="PROKAR_LIPOPROTEIN"/>
    <property type="match status" value="1"/>
</dbReference>
<organism evidence="8 9">
    <name type="scientific">Duganella qianjiadongensis</name>
    <dbReference type="NCBI Taxonomy" id="2692176"/>
    <lineage>
        <taxon>Bacteria</taxon>
        <taxon>Pseudomonadati</taxon>
        <taxon>Pseudomonadota</taxon>
        <taxon>Betaproteobacteria</taxon>
        <taxon>Burkholderiales</taxon>
        <taxon>Oxalobacteraceae</taxon>
        <taxon>Telluria group</taxon>
        <taxon>Duganella</taxon>
    </lineage>
</organism>
<dbReference type="Gene3D" id="1.20.1540.10">
    <property type="entry name" value="Rhomboid-like"/>
    <property type="match status" value="1"/>
</dbReference>
<feature type="transmembrane region" description="Helical" evidence="5">
    <location>
        <begin position="111"/>
        <end position="130"/>
    </location>
</feature>
<reference evidence="8 9" key="1">
    <citation type="submission" date="2019-12" db="EMBL/GenBank/DDBJ databases">
        <title>Novel species isolated from a subtropical stream in China.</title>
        <authorList>
            <person name="Lu H."/>
        </authorList>
    </citation>
    <scope>NUCLEOTIDE SEQUENCE [LARGE SCALE GENOMIC DNA]</scope>
    <source>
        <strain evidence="8 9">CY13W</strain>
    </source>
</reference>
<keyword evidence="9" id="KW-1185">Reference proteome</keyword>
<feature type="transmembrane region" description="Helical" evidence="5">
    <location>
        <begin position="86"/>
        <end position="105"/>
    </location>
</feature>
<feature type="signal peptide" evidence="6">
    <location>
        <begin position="1"/>
        <end position="32"/>
    </location>
</feature>
<dbReference type="InterPro" id="IPR022764">
    <property type="entry name" value="Peptidase_S54_rhomboid_dom"/>
</dbReference>
<sequence>MASAAARANWPGVSITLTLAACALQLAPAELAAVLAYDRTALLGGQWWRLWSCHLVHYSAAHALSDGTVVLLCGWLLEPTLGRRRLCLTLGWSSALIALLLLLWVPALSEYRGLSALAVMLMSMTLITLWRQRRLPRPWLALLASLLLLKTGAEALGMMPASQALPADIQLVWQAHVLGMVCGVLNTLPAR</sequence>
<evidence type="ECO:0000259" key="7">
    <source>
        <dbReference type="Pfam" id="PF01694"/>
    </source>
</evidence>
<dbReference type="InterPro" id="IPR035952">
    <property type="entry name" value="Rhomboid-like_sf"/>
</dbReference>
<evidence type="ECO:0000256" key="3">
    <source>
        <dbReference type="ARBA" id="ARBA00022989"/>
    </source>
</evidence>
<gene>
    <name evidence="8" type="primary">rrtA</name>
    <name evidence="8" type="ORF">GTP27_15140</name>
</gene>
<name>A0ABW9VPY8_9BURK</name>
<evidence type="ECO:0000256" key="5">
    <source>
        <dbReference type="SAM" id="Phobius"/>
    </source>
</evidence>
<dbReference type="Proteomes" id="UP000478090">
    <property type="component" value="Unassembled WGS sequence"/>
</dbReference>
<dbReference type="SUPFAM" id="SSF144091">
    <property type="entry name" value="Rhomboid-like"/>
    <property type="match status" value="1"/>
</dbReference>
<evidence type="ECO:0000256" key="6">
    <source>
        <dbReference type="SAM" id="SignalP"/>
    </source>
</evidence>
<comment type="subcellular location">
    <subcellularLocation>
        <location evidence="1">Membrane</location>
        <topology evidence="1">Multi-pass membrane protein</topology>
    </subcellularLocation>
</comment>
<dbReference type="GO" id="GO:0016787">
    <property type="term" value="F:hydrolase activity"/>
    <property type="evidence" value="ECO:0007669"/>
    <property type="project" value="UniProtKB-KW"/>
</dbReference>
<comment type="caution">
    <text evidence="8">The sequence shown here is derived from an EMBL/GenBank/DDBJ whole genome shotgun (WGS) entry which is preliminary data.</text>
</comment>
<dbReference type="EC" id="3.4.21.-" evidence="8"/>
<dbReference type="NCBIfam" id="TIGR03902">
    <property type="entry name" value="rhom_GG_sort"/>
    <property type="match status" value="1"/>
</dbReference>
<dbReference type="RefSeq" id="WP_161040007.1">
    <property type="nucleotide sequence ID" value="NZ_WWCM01000010.1"/>
</dbReference>
<keyword evidence="4 5" id="KW-0472">Membrane</keyword>
<feature type="transmembrane region" description="Helical" evidence="5">
    <location>
        <begin position="171"/>
        <end position="188"/>
    </location>
</feature>
<keyword evidence="6" id="KW-0732">Signal</keyword>
<evidence type="ECO:0000256" key="1">
    <source>
        <dbReference type="ARBA" id="ARBA00004141"/>
    </source>
</evidence>
<evidence type="ECO:0000313" key="9">
    <source>
        <dbReference type="Proteomes" id="UP000478090"/>
    </source>
</evidence>
<evidence type="ECO:0000256" key="4">
    <source>
        <dbReference type="ARBA" id="ARBA00023136"/>
    </source>
</evidence>
<feature type="domain" description="Peptidase S54 rhomboid" evidence="7">
    <location>
        <begin position="45"/>
        <end position="186"/>
    </location>
</feature>
<evidence type="ECO:0000313" key="8">
    <source>
        <dbReference type="EMBL" id="MYM40660.1"/>
    </source>
</evidence>
<evidence type="ECO:0000256" key="2">
    <source>
        <dbReference type="ARBA" id="ARBA00022692"/>
    </source>
</evidence>